<feature type="transmembrane region" description="Helical" evidence="7">
    <location>
        <begin position="399"/>
        <end position="424"/>
    </location>
</feature>
<dbReference type="SUPFAM" id="SSF57850">
    <property type="entry name" value="RING/U-box"/>
    <property type="match status" value="1"/>
</dbReference>
<dbReference type="InterPro" id="IPR052788">
    <property type="entry name" value="RING-type_E3_ligase_ATL"/>
</dbReference>
<dbReference type="SUPFAM" id="SSF57196">
    <property type="entry name" value="EGF/Laminin"/>
    <property type="match status" value="1"/>
</dbReference>
<dbReference type="Gene3D" id="3.30.40.10">
    <property type="entry name" value="Zinc/RING finger domain, C3HC4 (zinc finger)"/>
    <property type="match status" value="1"/>
</dbReference>
<evidence type="ECO:0000256" key="7">
    <source>
        <dbReference type="SAM" id="Phobius"/>
    </source>
</evidence>
<dbReference type="PROSITE" id="PS01186">
    <property type="entry name" value="EGF_2"/>
    <property type="match status" value="1"/>
</dbReference>
<keyword evidence="11" id="KW-1185">Reference proteome</keyword>
<keyword evidence="4" id="KW-1015">Disulfide bond</keyword>
<evidence type="ECO:0000256" key="2">
    <source>
        <dbReference type="ARBA" id="ARBA00022771"/>
    </source>
</evidence>
<evidence type="ECO:0000256" key="1">
    <source>
        <dbReference type="ARBA" id="ARBA00022723"/>
    </source>
</evidence>
<dbReference type="Pfam" id="PF13639">
    <property type="entry name" value="zf-RING_2"/>
    <property type="match status" value="1"/>
</dbReference>
<comment type="caution">
    <text evidence="10">The sequence shown here is derived from an EMBL/GenBank/DDBJ whole genome shotgun (WGS) entry which is preliminary data.</text>
</comment>
<sequence>MRKRGATWGGAGVGGCSPTGGVRWRRALRLLTAVALVLVALSRGAQALIPTPVPWSEVPRYGECNASTTLNAGDAACVAKLPPKSATVLLAVDKPSSSYVVVEVSRYNQSVTAFQYTGKIALQVQHGDQARAVVAVDSWATLSGASYASVALRQSDFGNNANLTVNLTASYVDASEDNSGFVPFSGAVRLREAAHLNDTCGVGAFGNDTCSGRGTCTFTNSNAAAAHCDCRPGYSGPVCDISVATLRPDGSSVSATVPPGIFIYYQLELNWTASPPGGQYFVQLTRAQMNQGYPELYVKPSNGSYLSLPLYGDFFTVGNFPSGTDQNALQCNYGHQLVLLSNRSLNSYWVGVANRNASTVPPISFSNTTVNLQAASCGGSGAGCPSPSSPCGYGVFDSWYFLVPVLLGGIAAILGFGLLLAWLLPRHRTADVNAAMPDAQTYMYEEEIQLRSDTGRVIRVRLRGPGRHRLPPVPIEKIESAFPAAVFMSAEAKPPEPAAAEREEEPAATCEPTPQPPLAASDGEAVARDLHADEALTEASNRVTCHICLEDFAKGDSVRCLGCHHMFHVACIDPWLQRSAACPVCREDYSMALRGQAAPQLPQHPAAAAAAAARTSTAQRSSTPPIDDTDDYLLHPGRFVLPMYRRPRRTSTSRPVPDGTSNPPPARPWWRLWR</sequence>
<evidence type="ECO:0000256" key="5">
    <source>
        <dbReference type="PROSITE-ProRule" id="PRU00175"/>
    </source>
</evidence>
<dbReference type="PANTHER" id="PTHR45798">
    <property type="entry name" value="RING-H2 FINGER PROTEIN ATL61-RELATED-RELATED"/>
    <property type="match status" value="1"/>
</dbReference>
<feature type="region of interest" description="Disordered" evidence="6">
    <location>
        <begin position="644"/>
        <end position="674"/>
    </location>
</feature>
<protein>
    <recommendedName>
        <fullName evidence="12">RING-type domain-containing protein</fullName>
    </recommendedName>
</protein>
<evidence type="ECO:0000259" key="8">
    <source>
        <dbReference type="PROSITE" id="PS50026"/>
    </source>
</evidence>
<dbReference type="InterPro" id="IPR013083">
    <property type="entry name" value="Znf_RING/FYVE/PHD"/>
</dbReference>
<evidence type="ECO:0000256" key="6">
    <source>
        <dbReference type="SAM" id="MobiDB-lite"/>
    </source>
</evidence>
<dbReference type="PROSITE" id="PS50089">
    <property type="entry name" value="ZF_RING_2"/>
    <property type="match status" value="1"/>
</dbReference>
<feature type="region of interest" description="Disordered" evidence="6">
    <location>
        <begin position="603"/>
        <end position="630"/>
    </location>
</feature>
<feature type="disulfide bond" evidence="4">
    <location>
        <begin position="230"/>
        <end position="239"/>
    </location>
</feature>
<dbReference type="Gene3D" id="2.10.25.10">
    <property type="entry name" value="Laminin"/>
    <property type="match status" value="1"/>
</dbReference>
<keyword evidence="7" id="KW-0812">Transmembrane</keyword>
<dbReference type="PROSITE" id="PS50026">
    <property type="entry name" value="EGF_3"/>
    <property type="match status" value="1"/>
</dbReference>
<accession>A0AAV9IW29</accession>
<dbReference type="GO" id="GO:0008270">
    <property type="term" value="F:zinc ion binding"/>
    <property type="evidence" value="ECO:0007669"/>
    <property type="project" value="UniProtKB-KW"/>
</dbReference>
<dbReference type="PROSITE" id="PS51257">
    <property type="entry name" value="PROKAR_LIPOPROTEIN"/>
    <property type="match status" value="1"/>
</dbReference>
<dbReference type="PANTHER" id="PTHR45798:SF88">
    <property type="entry name" value="RING-H2 FINGER PROTEIN ATL61-RELATED"/>
    <property type="match status" value="1"/>
</dbReference>
<dbReference type="AlphaFoldDB" id="A0AAV9IW29"/>
<gene>
    <name evidence="10" type="ORF">CDCA_CDCA08G2286</name>
</gene>
<evidence type="ECO:0008006" key="12">
    <source>
        <dbReference type="Google" id="ProtNLM"/>
    </source>
</evidence>
<comment type="caution">
    <text evidence="4">Lacks conserved residue(s) required for the propagation of feature annotation.</text>
</comment>
<evidence type="ECO:0000256" key="3">
    <source>
        <dbReference type="ARBA" id="ARBA00022833"/>
    </source>
</evidence>
<evidence type="ECO:0000313" key="11">
    <source>
        <dbReference type="Proteomes" id="UP001301350"/>
    </source>
</evidence>
<name>A0AAV9IW29_CYACA</name>
<keyword evidence="7" id="KW-0472">Membrane</keyword>
<feature type="domain" description="EGF-like" evidence="8">
    <location>
        <begin position="196"/>
        <end position="240"/>
    </location>
</feature>
<evidence type="ECO:0000256" key="4">
    <source>
        <dbReference type="PROSITE-ProRule" id="PRU00076"/>
    </source>
</evidence>
<feature type="region of interest" description="Disordered" evidence="6">
    <location>
        <begin position="493"/>
        <end position="525"/>
    </location>
</feature>
<dbReference type="Proteomes" id="UP001301350">
    <property type="component" value="Unassembled WGS sequence"/>
</dbReference>
<dbReference type="InterPro" id="IPR000742">
    <property type="entry name" value="EGF"/>
</dbReference>
<organism evidence="10 11">
    <name type="scientific">Cyanidium caldarium</name>
    <name type="common">Red alga</name>
    <dbReference type="NCBI Taxonomy" id="2771"/>
    <lineage>
        <taxon>Eukaryota</taxon>
        <taxon>Rhodophyta</taxon>
        <taxon>Bangiophyceae</taxon>
        <taxon>Cyanidiales</taxon>
        <taxon>Cyanidiaceae</taxon>
        <taxon>Cyanidium</taxon>
    </lineage>
</organism>
<evidence type="ECO:0000313" key="10">
    <source>
        <dbReference type="EMBL" id="KAK4536261.1"/>
    </source>
</evidence>
<feature type="compositionally biased region" description="Low complexity" evidence="6">
    <location>
        <begin position="603"/>
        <end position="625"/>
    </location>
</feature>
<feature type="domain" description="RING-type" evidence="9">
    <location>
        <begin position="545"/>
        <end position="586"/>
    </location>
</feature>
<dbReference type="SMART" id="SM00184">
    <property type="entry name" value="RING"/>
    <property type="match status" value="1"/>
</dbReference>
<dbReference type="InterPro" id="IPR001841">
    <property type="entry name" value="Znf_RING"/>
</dbReference>
<keyword evidence="2 5" id="KW-0863">Zinc-finger</keyword>
<keyword evidence="4" id="KW-0245">EGF-like domain</keyword>
<keyword evidence="7" id="KW-1133">Transmembrane helix</keyword>
<evidence type="ECO:0000259" key="9">
    <source>
        <dbReference type="PROSITE" id="PS50089"/>
    </source>
</evidence>
<keyword evidence="3" id="KW-0862">Zinc</keyword>
<reference evidence="10 11" key="1">
    <citation type="submission" date="2022-07" db="EMBL/GenBank/DDBJ databases">
        <title>Genome-wide signatures of adaptation to extreme environments.</title>
        <authorList>
            <person name="Cho C.H."/>
            <person name="Yoon H.S."/>
        </authorList>
    </citation>
    <scope>NUCLEOTIDE SEQUENCE [LARGE SCALE GENOMIC DNA]</scope>
    <source>
        <strain evidence="10 11">DBV 063 E5</strain>
    </source>
</reference>
<dbReference type="PROSITE" id="PS00022">
    <property type="entry name" value="EGF_1"/>
    <property type="match status" value="1"/>
</dbReference>
<keyword evidence="1" id="KW-0479">Metal-binding</keyword>
<proteinExistence type="predicted"/>
<dbReference type="EMBL" id="JANCYW010000008">
    <property type="protein sequence ID" value="KAK4536261.1"/>
    <property type="molecule type" value="Genomic_DNA"/>
</dbReference>